<feature type="transmembrane region" description="Helical" evidence="8">
    <location>
        <begin position="529"/>
        <end position="551"/>
    </location>
</feature>
<gene>
    <name evidence="9" type="ORF">HYFRA_00001137</name>
</gene>
<evidence type="ECO:0000313" key="9">
    <source>
        <dbReference type="EMBL" id="CAG8952390.1"/>
    </source>
</evidence>
<evidence type="ECO:0000256" key="1">
    <source>
        <dbReference type="ARBA" id="ARBA00004141"/>
    </source>
</evidence>
<evidence type="ECO:0000256" key="4">
    <source>
        <dbReference type="ARBA" id="ARBA00022692"/>
    </source>
</evidence>
<feature type="transmembrane region" description="Helical" evidence="8">
    <location>
        <begin position="304"/>
        <end position="323"/>
    </location>
</feature>
<feature type="region of interest" description="Disordered" evidence="7">
    <location>
        <begin position="571"/>
        <end position="608"/>
    </location>
</feature>
<evidence type="ECO:0000313" key="10">
    <source>
        <dbReference type="Proteomes" id="UP000696280"/>
    </source>
</evidence>
<sequence>MSVTIDNGPMDGPDQIVPEHSPKRSFGEHIQHIVKAFTTKEGLIGTYDYAFLFRPNLPFMKKSKKRAPFFGLQDRMPVVLALLLGFQHALAMLAGVITPPLIIGGSANFSANTTQYLVSTSLIVCGILSAVQITRFHIYKTPYYIGTGLISVVGTSFAIIPIATKGLSQMYSNGMCPSSADGTPLPCPEGYGAILGTSSLCALLEIGLSFLPPSALKKLFPPLVTGPTVTLIGVSLITSGLKNWAGGSGNCNGRPETGNFQLCPSNSAPHALPWGSAEFIGLGFSVFVTIILSERFGAPIMKSLSVVIGLLVGCIIAAATGYFDKSSIDAAPAASFIWVETFPLSVYGPFILPFMAVYLILMMEAIGDITATCDVSRLQVDGKLFDSRIQGGVLADGLNGMLAGLCTITPMSTFAQNNGVIALTRCANRKAGYAACFFLIIMGVFSKFAAALTSIPSAVLGGMTTFLFASVAVSGIRIISTVPFTRRTRFILTAAMSLGLGAILVPDWFSYVFTYTGGNRAKAGFFDAIALVMETGFAVTAFLAVALNLMLPEEDEGEEVESLAGDLVDERRREEVEMGDSEWKGHDEGNGRVRPSGSTSGIVEFSKA</sequence>
<dbReference type="NCBIfam" id="TIGR00801">
    <property type="entry name" value="ncs2"/>
    <property type="match status" value="1"/>
</dbReference>
<evidence type="ECO:0000256" key="5">
    <source>
        <dbReference type="ARBA" id="ARBA00022989"/>
    </source>
</evidence>
<organism evidence="9 10">
    <name type="scientific">Hymenoscyphus fraxineus</name>
    <dbReference type="NCBI Taxonomy" id="746836"/>
    <lineage>
        <taxon>Eukaryota</taxon>
        <taxon>Fungi</taxon>
        <taxon>Dikarya</taxon>
        <taxon>Ascomycota</taxon>
        <taxon>Pezizomycotina</taxon>
        <taxon>Leotiomycetes</taxon>
        <taxon>Helotiales</taxon>
        <taxon>Helotiaceae</taxon>
        <taxon>Hymenoscyphus</taxon>
    </lineage>
</organism>
<evidence type="ECO:0000256" key="2">
    <source>
        <dbReference type="ARBA" id="ARBA00008821"/>
    </source>
</evidence>
<name>A0A9N9KQS3_9HELO</name>
<dbReference type="EMBL" id="CAJVRL010000045">
    <property type="protein sequence ID" value="CAG8952390.1"/>
    <property type="molecule type" value="Genomic_DNA"/>
</dbReference>
<keyword evidence="5 8" id="KW-1133">Transmembrane helix</keyword>
<protein>
    <recommendedName>
        <fullName evidence="11">Purine permease</fullName>
    </recommendedName>
</protein>
<evidence type="ECO:0008006" key="11">
    <source>
        <dbReference type="Google" id="ProtNLM"/>
    </source>
</evidence>
<comment type="similarity">
    <text evidence="2">Belongs to the nucleobase:cation symporter-2 (NCS2) (TC 2.A.40) family.</text>
</comment>
<keyword evidence="3" id="KW-0813">Transport</keyword>
<feature type="transmembrane region" description="Helical" evidence="8">
    <location>
        <begin position="335"/>
        <end position="361"/>
    </location>
</feature>
<comment type="caution">
    <text evidence="9">The sequence shown here is derived from an EMBL/GenBank/DDBJ whole genome shotgun (WGS) entry which is preliminary data.</text>
</comment>
<dbReference type="GO" id="GO:0005886">
    <property type="term" value="C:plasma membrane"/>
    <property type="evidence" value="ECO:0007669"/>
    <property type="project" value="TreeGrafter"/>
</dbReference>
<accession>A0A9N9KQS3</accession>
<evidence type="ECO:0000256" key="3">
    <source>
        <dbReference type="ARBA" id="ARBA00022448"/>
    </source>
</evidence>
<comment type="subcellular location">
    <subcellularLocation>
        <location evidence="1">Membrane</location>
        <topology evidence="1">Multi-pass membrane protein</topology>
    </subcellularLocation>
</comment>
<feature type="compositionally biased region" description="Basic and acidic residues" evidence="7">
    <location>
        <begin position="571"/>
        <end position="591"/>
    </location>
</feature>
<dbReference type="OrthoDB" id="1641903at2759"/>
<feature type="transmembrane region" description="Helical" evidence="8">
    <location>
        <begin position="223"/>
        <end position="241"/>
    </location>
</feature>
<dbReference type="AlphaFoldDB" id="A0A9N9KQS3"/>
<proteinExistence type="inferred from homology"/>
<evidence type="ECO:0000256" key="8">
    <source>
        <dbReference type="SAM" id="Phobius"/>
    </source>
</evidence>
<keyword evidence="6 8" id="KW-0472">Membrane</keyword>
<dbReference type="PANTHER" id="PTHR42810:SF2">
    <property type="entry name" value="PURINE PERMEASE C1399.01C-RELATED"/>
    <property type="match status" value="1"/>
</dbReference>
<keyword evidence="4 8" id="KW-0812">Transmembrane</keyword>
<dbReference type="PANTHER" id="PTHR42810">
    <property type="entry name" value="PURINE PERMEASE C1399.01C-RELATED"/>
    <property type="match status" value="1"/>
</dbReference>
<dbReference type="PROSITE" id="PS01116">
    <property type="entry name" value="XANTH_URACIL_PERMASE"/>
    <property type="match status" value="1"/>
</dbReference>
<reference evidence="9" key="1">
    <citation type="submission" date="2021-07" db="EMBL/GenBank/DDBJ databases">
        <authorList>
            <person name="Durling M."/>
        </authorList>
    </citation>
    <scope>NUCLEOTIDE SEQUENCE</scope>
</reference>
<dbReference type="InterPro" id="IPR006043">
    <property type="entry name" value="NCS2"/>
</dbReference>
<feature type="transmembrane region" description="Helical" evidence="8">
    <location>
        <begin position="114"/>
        <end position="131"/>
    </location>
</feature>
<feature type="transmembrane region" description="Helical" evidence="8">
    <location>
        <begin position="431"/>
        <end position="452"/>
    </location>
</feature>
<dbReference type="InterPro" id="IPR006042">
    <property type="entry name" value="Xan_ur_permease"/>
</dbReference>
<dbReference type="GO" id="GO:0042907">
    <property type="term" value="F:xanthine transmembrane transporter activity"/>
    <property type="evidence" value="ECO:0007669"/>
    <property type="project" value="TreeGrafter"/>
</dbReference>
<keyword evidence="10" id="KW-1185">Reference proteome</keyword>
<dbReference type="GO" id="GO:0000324">
    <property type="term" value="C:fungal-type vacuole"/>
    <property type="evidence" value="ECO:0007669"/>
    <property type="project" value="TreeGrafter"/>
</dbReference>
<feature type="transmembrane region" description="Helical" evidence="8">
    <location>
        <begin position="271"/>
        <end position="292"/>
    </location>
</feature>
<feature type="transmembrane region" description="Helical" evidence="8">
    <location>
        <begin position="78"/>
        <end position="102"/>
    </location>
</feature>
<feature type="transmembrane region" description="Helical" evidence="8">
    <location>
        <begin position="458"/>
        <end position="478"/>
    </location>
</feature>
<feature type="transmembrane region" description="Helical" evidence="8">
    <location>
        <begin position="143"/>
        <end position="163"/>
    </location>
</feature>
<dbReference type="Proteomes" id="UP000696280">
    <property type="component" value="Unassembled WGS sequence"/>
</dbReference>
<feature type="transmembrane region" description="Helical" evidence="8">
    <location>
        <begin position="490"/>
        <end position="509"/>
    </location>
</feature>
<feature type="region of interest" description="Disordered" evidence="7">
    <location>
        <begin position="1"/>
        <end position="21"/>
    </location>
</feature>
<evidence type="ECO:0000256" key="6">
    <source>
        <dbReference type="ARBA" id="ARBA00023136"/>
    </source>
</evidence>
<feature type="transmembrane region" description="Helical" evidence="8">
    <location>
        <begin position="191"/>
        <end position="211"/>
    </location>
</feature>
<dbReference type="Pfam" id="PF00860">
    <property type="entry name" value="Xan_ur_permease"/>
    <property type="match status" value="1"/>
</dbReference>
<evidence type="ECO:0000256" key="7">
    <source>
        <dbReference type="SAM" id="MobiDB-lite"/>
    </source>
</evidence>